<evidence type="ECO:0000256" key="1">
    <source>
        <dbReference type="ARBA" id="ARBA00022801"/>
    </source>
</evidence>
<evidence type="ECO:0000259" key="4">
    <source>
        <dbReference type="Pfam" id="PF00150"/>
    </source>
</evidence>
<feature type="domain" description="Glycoside hydrolase family 5" evidence="4">
    <location>
        <begin position="38"/>
        <end position="279"/>
    </location>
</feature>
<keyword evidence="2 3" id="KW-0326">Glycosidase</keyword>
<accession>A0ABW2L2W7</accession>
<dbReference type="EMBL" id="JBHTBS010000001">
    <property type="protein sequence ID" value="MFC7336023.1"/>
    <property type="molecule type" value="Genomic_DNA"/>
</dbReference>
<evidence type="ECO:0000313" key="5">
    <source>
        <dbReference type="EMBL" id="MFC7336023.1"/>
    </source>
</evidence>
<keyword evidence="6" id="KW-1185">Reference proteome</keyword>
<evidence type="ECO:0000256" key="3">
    <source>
        <dbReference type="RuleBase" id="RU361153"/>
    </source>
</evidence>
<reference evidence="6" key="1">
    <citation type="journal article" date="2019" name="Int. J. Syst. Evol. Microbiol.">
        <title>The Global Catalogue of Microorganisms (GCM) 10K type strain sequencing project: providing services to taxonomists for standard genome sequencing and annotation.</title>
        <authorList>
            <consortium name="The Broad Institute Genomics Platform"/>
            <consortium name="The Broad Institute Genome Sequencing Center for Infectious Disease"/>
            <person name="Wu L."/>
            <person name="Ma J."/>
        </authorList>
    </citation>
    <scope>NUCLEOTIDE SEQUENCE [LARGE SCALE GENOMIC DNA]</scope>
    <source>
        <strain evidence="6">CGMCC 4.1467</strain>
    </source>
</reference>
<comment type="similarity">
    <text evidence="3">Belongs to the glycosyl hydrolase 5 (cellulase A) family.</text>
</comment>
<protein>
    <submittedName>
        <fullName evidence="5">Glycoside hydrolase family 5 protein</fullName>
    </submittedName>
</protein>
<evidence type="ECO:0000256" key="2">
    <source>
        <dbReference type="ARBA" id="ARBA00023295"/>
    </source>
</evidence>
<comment type="caution">
    <text evidence="5">The sequence shown here is derived from an EMBL/GenBank/DDBJ whole genome shotgun (WGS) entry which is preliminary data.</text>
</comment>
<dbReference type="SUPFAM" id="SSF51445">
    <property type="entry name" value="(Trans)glycosidases"/>
    <property type="match status" value="1"/>
</dbReference>
<evidence type="ECO:0000313" key="6">
    <source>
        <dbReference type="Proteomes" id="UP001596472"/>
    </source>
</evidence>
<keyword evidence="1 3" id="KW-0378">Hydrolase</keyword>
<dbReference type="PANTHER" id="PTHR34142">
    <property type="entry name" value="ENDO-BETA-1,4-GLUCANASE A"/>
    <property type="match status" value="1"/>
</dbReference>
<dbReference type="PANTHER" id="PTHR34142:SF1">
    <property type="entry name" value="GLYCOSIDE HYDROLASE FAMILY 5 DOMAIN-CONTAINING PROTEIN"/>
    <property type="match status" value="1"/>
</dbReference>
<dbReference type="Proteomes" id="UP001596472">
    <property type="component" value="Unassembled WGS sequence"/>
</dbReference>
<dbReference type="InterPro" id="IPR017853">
    <property type="entry name" value="GH"/>
</dbReference>
<sequence>MSPTNLIPIVLSLLLSPLVGQSVVAENGLLRVKGSRIVNREGTAVSLAGNSFFWSQWDHSGFWNPKCVAWLVDDWNSAIIRAPMGVEEPGGYLEKPEENERKLRTLVQAAVNEGVYVIIDWHSHYAEKSTAEAVEFFERMARSYGGLDHVIYEIYNEPKKTEWSEIKEYAETVIAAIRRIDPDKLIVVGTGEWSQEVDEPAADPITQWPNIAYTLHFYSDKHGQSLRDRADAALAQGIALFVTEWGPVGKRGKDPETEKWMAWCRKNKISHCVWSVNDKDEPYSIVRKGADPEGGWKPGDLRPAGELERSIISTWNENQ</sequence>
<dbReference type="GO" id="GO:0016787">
    <property type="term" value="F:hydrolase activity"/>
    <property type="evidence" value="ECO:0007669"/>
    <property type="project" value="UniProtKB-KW"/>
</dbReference>
<gene>
    <name evidence="5" type="ORF">ACFQY0_02445</name>
</gene>
<dbReference type="RefSeq" id="WP_379708724.1">
    <property type="nucleotide sequence ID" value="NZ_JBHTBS010000001.1"/>
</dbReference>
<name>A0ABW2L2W7_9BACT</name>
<dbReference type="InterPro" id="IPR001547">
    <property type="entry name" value="Glyco_hydro_5"/>
</dbReference>
<organism evidence="5 6">
    <name type="scientific">Haloferula chungangensis</name>
    <dbReference type="NCBI Taxonomy" id="1048331"/>
    <lineage>
        <taxon>Bacteria</taxon>
        <taxon>Pseudomonadati</taxon>
        <taxon>Verrucomicrobiota</taxon>
        <taxon>Verrucomicrobiia</taxon>
        <taxon>Verrucomicrobiales</taxon>
        <taxon>Verrucomicrobiaceae</taxon>
        <taxon>Haloferula</taxon>
    </lineage>
</organism>
<proteinExistence type="inferred from homology"/>
<dbReference type="Pfam" id="PF00150">
    <property type="entry name" value="Cellulase"/>
    <property type="match status" value="1"/>
</dbReference>
<dbReference type="Gene3D" id="3.20.20.80">
    <property type="entry name" value="Glycosidases"/>
    <property type="match status" value="1"/>
</dbReference>